<dbReference type="Gramene" id="TKW23989">
    <property type="protein sequence ID" value="TKW23989"/>
    <property type="gene ID" value="SEVIR_3G023300v2"/>
</dbReference>
<feature type="compositionally biased region" description="Pro residues" evidence="1">
    <location>
        <begin position="100"/>
        <end position="111"/>
    </location>
</feature>
<keyword evidence="3" id="KW-1185">Reference proteome</keyword>
<dbReference type="AlphaFoldDB" id="A0A4U6VAC7"/>
<reference evidence="2" key="1">
    <citation type="submission" date="2019-03" db="EMBL/GenBank/DDBJ databases">
        <title>WGS assembly of Setaria viridis.</title>
        <authorList>
            <person name="Huang P."/>
            <person name="Jenkins J."/>
            <person name="Grimwood J."/>
            <person name="Barry K."/>
            <person name="Healey A."/>
            <person name="Mamidi S."/>
            <person name="Sreedasyam A."/>
            <person name="Shu S."/>
            <person name="Feldman M."/>
            <person name="Wu J."/>
            <person name="Yu Y."/>
            <person name="Chen C."/>
            <person name="Johnson J."/>
            <person name="Rokhsar D."/>
            <person name="Baxter I."/>
            <person name="Schmutz J."/>
            <person name="Brutnell T."/>
            <person name="Kellogg E."/>
        </authorList>
    </citation>
    <scope>NUCLEOTIDE SEQUENCE [LARGE SCALE GENOMIC DNA]</scope>
</reference>
<protein>
    <submittedName>
        <fullName evidence="2">Uncharacterized protein</fullName>
    </submittedName>
</protein>
<proteinExistence type="predicted"/>
<accession>A0A4U6VAC7</accession>
<dbReference type="Proteomes" id="UP000298652">
    <property type="component" value="Chromosome 3"/>
</dbReference>
<evidence type="ECO:0000313" key="2">
    <source>
        <dbReference type="EMBL" id="TKW23989.1"/>
    </source>
</evidence>
<feature type="region of interest" description="Disordered" evidence="1">
    <location>
        <begin position="22"/>
        <end position="111"/>
    </location>
</feature>
<gene>
    <name evidence="2" type="ORF">SEVIR_3G023300v2</name>
</gene>
<sequence length="147" mass="15452">MKRALRASSFHRRIPYSRRHHLPLPCSRARPRNRSAFPPDWRAIAHSFPPKSPASRPPPPNSPIDEQAGGTGEMSRRGRSAAQVGGGPAKVGGSSTSPAAPSPAAAPPQPPVFPSEFTCRCSTAAGANAVGLVVLGISTNSRFVAWI</sequence>
<evidence type="ECO:0000256" key="1">
    <source>
        <dbReference type="SAM" id="MobiDB-lite"/>
    </source>
</evidence>
<dbReference type="EMBL" id="CM016554">
    <property type="protein sequence ID" value="TKW23989.1"/>
    <property type="molecule type" value="Genomic_DNA"/>
</dbReference>
<organism evidence="2 3">
    <name type="scientific">Setaria viridis</name>
    <name type="common">Green bristlegrass</name>
    <name type="synonym">Setaria italica subsp. viridis</name>
    <dbReference type="NCBI Taxonomy" id="4556"/>
    <lineage>
        <taxon>Eukaryota</taxon>
        <taxon>Viridiplantae</taxon>
        <taxon>Streptophyta</taxon>
        <taxon>Embryophyta</taxon>
        <taxon>Tracheophyta</taxon>
        <taxon>Spermatophyta</taxon>
        <taxon>Magnoliopsida</taxon>
        <taxon>Liliopsida</taxon>
        <taxon>Poales</taxon>
        <taxon>Poaceae</taxon>
        <taxon>PACMAD clade</taxon>
        <taxon>Panicoideae</taxon>
        <taxon>Panicodae</taxon>
        <taxon>Paniceae</taxon>
        <taxon>Cenchrinae</taxon>
        <taxon>Setaria</taxon>
    </lineage>
</organism>
<evidence type="ECO:0000313" key="3">
    <source>
        <dbReference type="Proteomes" id="UP000298652"/>
    </source>
</evidence>
<feature type="compositionally biased region" description="Pro residues" evidence="1">
    <location>
        <begin position="50"/>
        <end position="62"/>
    </location>
</feature>
<name>A0A4U6VAC7_SETVI</name>